<dbReference type="OrthoDB" id="13060at10239"/>
<accession>A0A2I7G2Y8</accession>
<evidence type="ECO:0000313" key="1">
    <source>
        <dbReference type="EMBL" id="AUQ44010.1"/>
    </source>
</evidence>
<dbReference type="Proteomes" id="UP000290737">
    <property type="component" value="Genome"/>
</dbReference>
<dbReference type="KEGG" id="vg:41701751"/>
<protein>
    <submittedName>
        <fullName evidence="1">Putative gp75-like protein</fullName>
    </submittedName>
</protein>
<dbReference type="RefSeq" id="YP_009551760.1">
    <property type="nucleotide sequence ID" value="NC_040536.1"/>
</dbReference>
<organism evidence="1">
    <name type="scientific">Esparto virus</name>
    <dbReference type="NCBI Taxonomy" id="2072209"/>
    <lineage>
        <taxon>Viruses</taxon>
        <taxon>Viruses incertae sedis</taxon>
        <taxon>Naldaviricetes</taxon>
        <taxon>Lefavirales</taxon>
        <taxon>Nudiviridae</taxon>
        <taxon>Alphanudivirus</taxon>
        <taxon>Alphanudivirus tertidromelanogasteris</taxon>
    </lineage>
</organism>
<name>A0A2I7G2Y8_9VIRU</name>
<dbReference type="GeneID" id="41701751"/>
<reference evidence="1" key="1">
    <citation type="journal article" date="2021" name="Virus">
        <title>The discovery, distribution and diversity of DNA viruses associated with Drosophila melanogaster in Europe.</title>
        <authorList>
            <person name="Wallace M.A."/>
            <person name="Coffman K.A."/>
            <person name="Gilbert C."/>
            <person name="Ravindran S."/>
            <person name="Albery G.F."/>
            <person name="Abbott J."/>
            <person name="Argyridou E."/>
            <person name="Bellosta P."/>
            <person name="Betancourt A.J."/>
            <person name="Colinet H."/>
            <person name="Eric K."/>
            <person name="Glaser-Schmitt A."/>
            <person name="Grath S."/>
            <person name="Jelic M."/>
            <person name="Kankare M."/>
            <person name="Kozeretska I."/>
            <person name="Loeschcke V."/>
            <person name="Montchamp-Moreau C."/>
            <person name="Ometto L."/>
            <person name="Onder B.S."/>
            <person name="Orengo D.J."/>
            <person name="Parsch J."/>
            <person name="Pascual M."/>
            <person name="Patenkovic A."/>
            <person name="Puerma E."/>
            <person name="Ritchie M.G."/>
            <person name="Rota-Stabelli O."/>
            <person name="Schou M.F."/>
            <person name="Serga S.V."/>
            <person name="Stamenkovic-Radak M."/>
            <person name="Tanaskovic M."/>
            <person name="Veselinovic M.S."/>
            <person name="Vieira J."/>
            <person name="Vieira C.P."/>
            <person name="Kapun M."/>
            <person name="Flatt T."/>
            <person name="Gonzalez J."/>
            <person name="Staubach F."/>
            <person name="Obbard D.J."/>
        </authorList>
    </citation>
    <scope>NUCLEOTIDE SEQUENCE</scope>
    <source>
        <strain evidence="1">SRR3939042_Esparto_2012</strain>
    </source>
</reference>
<evidence type="ECO:0000313" key="2">
    <source>
        <dbReference type="Proteomes" id="UP000290737"/>
    </source>
</evidence>
<dbReference type="EMBL" id="KY608910">
    <property type="protein sequence ID" value="AUQ44010.1"/>
    <property type="molecule type" value="Genomic_DNA"/>
</dbReference>
<sequence length="192" mass="21911">MSQLDILYTQPFEDYIITFCRLVSTETNVQSLSMIMESLRQSQFLEYLMKDPSHDGAKVCVRNYISSKPHLPQDFLPKFLAIVSLKISLTPSNFGFIHQSYNAKVIANNLMPTHKITNLTISSKQDQLRYDAKNATPYVRTNRLPPQVLRLKFTDDLLPRCINAIGDLNQTIIEGNRANGREVGSFIRTVTK</sequence>
<keyword evidence="2" id="KW-1185">Reference proteome</keyword>
<proteinExistence type="predicted"/>